<dbReference type="GO" id="GO:0000981">
    <property type="term" value="F:DNA-binding transcription factor activity, RNA polymerase II-specific"/>
    <property type="evidence" value="ECO:0007669"/>
    <property type="project" value="TreeGrafter"/>
</dbReference>
<dbReference type="EnsemblMetazoa" id="GPPI001169-RA">
    <property type="protein sequence ID" value="GPPI001169-PA"/>
    <property type="gene ID" value="GPPI001169"/>
</dbReference>
<dbReference type="Proteomes" id="UP000092460">
    <property type="component" value="Unassembled WGS sequence"/>
</dbReference>
<dbReference type="InterPro" id="IPR040223">
    <property type="entry name" value="PAR_bZIP"/>
</dbReference>
<name>A0A1B0ALU5_9MUSC</name>
<keyword evidence="5" id="KW-0539">Nucleus</keyword>
<dbReference type="VEuPathDB" id="VectorBase:GPPI001169"/>
<evidence type="ECO:0000256" key="4">
    <source>
        <dbReference type="ARBA" id="ARBA00023163"/>
    </source>
</evidence>
<feature type="compositionally biased region" description="Polar residues" evidence="6">
    <location>
        <begin position="126"/>
        <end position="139"/>
    </location>
</feature>
<evidence type="ECO:0000256" key="3">
    <source>
        <dbReference type="ARBA" id="ARBA00023125"/>
    </source>
</evidence>
<feature type="domain" description="BZIP" evidence="7">
    <location>
        <begin position="392"/>
        <end position="448"/>
    </location>
</feature>
<dbReference type="GO" id="GO:0000978">
    <property type="term" value="F:RNA polymerase II cis-regulatory region sequence-specific DNA binding"/>
    <property type="evidence" value="ECO:0007669"/>
    <property type="project" value="TreeGrafter"/>
</dbReference>
<evidence type="ECO:0000259" key="7">
    <source>
        <dbReference type="PROSITE" id="PS50217"/>
    </source>
</evidence>
<comment type="subcellular location">
    <subcellularLocation>
        <location evidence="1">Nucleus</location>
    </subcellularLocation>
</comment>
<feature type="compositionally biased region" description="Polar residues" evidence="6">
    <location>
        <begin position="357"/>
        <end position="390"/>
    </location>
</feature>
<reference evidence="9" key="1">
    <citation type="submission" date="2015-01" db="EMBL/GenBank/DDBJ databases">
        <authorList>
            <person name="Aksoy S."/>
            <person name="Warren W."/>
            <person name="Wilson R.K."/>
        </authorList>
    </citation>
    <scope>NUCLEOTIDE SEQUENCE [LARGE SCALE GENOMIC DNA]</scope>
    <source>
        <strain evidence="9">IAEA</strain>
    </source>
</reference>
<sequence>MMLQDKLISGQFLLDFRNEHSGLLQTSTNVHQQPPNGLHLHQNLQSPSSPFAALDIYSAYAYQQQIHQKLLNTNATANLLHQSTISSNNGGEVLDLSRRCDLTVETTTTTTTTAGAAGAATATTITHKTPSPYQNSSHPISRMDTPPSDSPNAAQKLLYKPITPVSHTNTPNDGAISIYPKLSYENSIKSESVALTPPPVLTATNVATAPKFAVNTGLLQTFATATVASDGLKGEESTIQQNHSSSSPYNGSYTGSLTNLDNKNTRPFKAYPRDPLVVAANFAATDVLLDNPRVESYTEYRKRVLEHIRRSNGGSDTISNPKMRRTNSRSFSLTEDTFSNASENEERSINMEDISDSDSNSGRTKTNDAINNGDISSSKNPNLVNSTTQVKDAAYYERRRKNNAAAKKSRDRRRRKEDEIAIFANYLERENIQLRAQIQALKAQLALLPQNMPLDV</sequence>
<proteinExistence type="predicted"/>
<dbReference type="PANTHER" id="PTHR11988">
    <property type="entry name" value="THYROTROPH EMBRYONIC FACTOR RELATED"/>
    <property type="match status" value="1"/>
</dbReference>
<evidence type="ECO:0000256" key="6">
    <source>
        <dbReference type="SAM" id="MobiDB-lite"/>
    </source>
</evidence>
<dbReference type="PROSITE" id="PS00036">
    <property type="entry name" value="BZIP_BASIC"/>
    <property type="match status" value="1"/>
</dbReference>
<protein>
    <recommendedName>
        <fullName evidence="7">BZIP domain-containing protein</fullName>
    </recommendedName>
</protein>
<keyword evidence="9" id="KW-1185">Reference proteome</keyword>
<dbReference type="SMART" id="SM00338">
    <property type="entry name" value="BRLZ"/>
    <property type="match status" value="1"/>
</dbReference>
<evidence type="ECO:0000256" key="2">
    <source>
        <dbReference type="ARBA" id="ARBA00023015"/>
    </source>
</evidence>
<keyword evidence="2" id="KW-0805">Transcription regulation</keyword>
<dbReference type="InterPro" id="IPR004827">
    <property type="entry name" value="bZIP"/>
</dbReference>
<dbReference type="CDD" id="cd14695">
    <property type="entry name" value="bZIP_HLF"/>
    <property type="match status" value="1"/>
</dbReference>
<dbReference type="PROSITE" id="PS50217">
    <property type="entry name" value="BZIP"/>
    <property type="match status" value="1"/>
</dbReference>
<evidence type="ECO:0000256" key="5">
    <source>
        <dbReference type="ARBA" id="ARBA00023242"/>
    </source>
</evidence>
<feature type="compositionally biased region" description="Polar residues" evidence="6">
    <location>
        <begin position="328"/>
        <end position="342"/>
    </location>
</feature>
<reference evidence="8" key="2">
    <citation type="submission" date="2020-05" db="UniProtKB">
        <authorList>
            <consortium name="EnsemblMetazoa"/>
        </authorList>
    </citation>
    <scope>IDENTIFICATION</scope>
    <source>
        <strain evidence="8">IAEA</strain>
    </source>
</reference>
<evidence type="ECO:0000313" key="8">
    <source>
        <dbReference type="EnsemblMetazoa" id="GPPI001169-PA"/>
    </source>
</evidence>
<feature type="region of interest" description="Disordered" evidence="6">
    <location>
        <begin position="126"/>
        <end position="151"/>
    </location>
</feature>
<evidence type="ECO:0000256" key="1">
    <source>
        <dbReference type="ARBA" id="ARBA00004123"/>
    </source>
</evidence>
<accession>A0A1B0ALU5</accession>
<dbReference type="PANTHER" id="PTHR11988:SF42">
    <property type="entry name" value="PROTEIN GIANT"/>
    <property type="match status" value="1"/>
</dbReference>
<dbReference type="InterPro" id="IPR046347">
    <property type="entry name" value="bZIP_sf"/>
</dbReference>
<dbReference type="Gene3D" id="1.20.5.170">
    <property type="match status" value="1"/>
</dbReference>
<organism evidence="8 9">
    <name type="scientific">Glossina palpalis gambiensis</name>
    <dbReference type="NCBI Taxonomy" id="67801"/>
    <lineage>
        <taxon>Eukaryota</taxon>
        <taxon>Metazoa</taxon>
        <taxon>Ecdysozoa</taxon>
        <taxon>Arthropoda</taxon>
        <taxon>Hexapoda</taxon>
        <taxon>Insecta</taxon>
        <taxon>Pterygota</taxon>
        <taxon>Neoptera</taxon>
        <taxon>Endopterygota</taxon>
        <taxon>Diptera</taxon>
        <taxon>Brachycera</taxon>
        <taxon>Muscomorpha</taxon>
        <taxon>Hippoboscoidea</taxon>
        <taxon>Glossinidae</taxon>
        <taxon>Glossina</taxon>
    </lineage>
</organism>
<dbReference type="SUPFAM" id="SSF57959">
    <property type="entry name" value="Leucine zipper domain"/>
    <property type="match status" value="1"/>
</dbReference>
<feature type="region of interest" description="Disordered" evidence="6">
    <location>
        <begin position="234"/>
        <end position="266"/>
    </location>
</feature>
<dbReference type="STRING" id="67801.A0A1B0ALU5"/>
<feature type="compositionally biased region" description="Polar residues" evidence="6">
    <location>
        <begin position="237"/>
        <end position="262"/>
    </location>
</feature>
<keyword evidence="4" id="KW-0804">Transcription</keyword>
<keyword evidence="3" id="KW-0238">DNA-binding</keyword>
<dbReference type="EMBL" id="JXJN01000163">
    <property type="status" value="NOT_ANNOTATED_CDS"/>
    <property type="molecule type" value="Genomic_DNA"/>
</dbReference>
<feature type="region of interest" description="Disordered" evidence="6">
    <location>
        <begin position="311"/>
        <end position="392"/>
    </location>
</feature>
<dbReference type="GO" id="GO:0005634">
    <property type="term" value="C:nucleus"/>
    <property type="evidence" value="ECO:0007669"/>
    <property type="project" value="UniProtKB-SubCell"/>
</dbReference>
<dbReference type="AlphaFoldDB" id="A0A1B0ALU5"/>
<evidence type="ECO:0000313" key="9">
    <source>
        <dbReference type="Proteomes" id="UP000092460"/>
    </source>
</evidence>
<dbReference type="Pfam" id="PF07716">
    <property type="entry name" value="bZIP_2"/>
    <property type="match status" value="1"/>
</dbReference>